<feature type="compositionally biased region" description="Pro residues" evidence="1">
    <location>
        <begin position="326"/>
        <end position="336"/>
    </location>
</feature>
<dbReference type="OrthoDB" id="10592336at2759"/>
<keyword evidence="2" id="KW-1133">Transmembrane helix</keyword>
<accession>A0A1M2VRM1</accession>
<dbReference type="OMA" id="CEDFCRS"/>
<feature type="compositionally biased region" description="Low complexity" evidence="1">
    <location>
        <begin position="93"/>
        <end position="132"/>
    </location>
</feature>
<keyword evidence="2" id="KW-0812">Transmembrane</keyword>
<dbReference type="AlphaFoldDB" id="A0A1M2VRM1"/>
<evidence type="ECO:0000313" key="3">
    <source>
        <dbReference type="EMBL" id="OJT10247.1"/>
    </source>
</evidence>
<gene>
    <name evidence="3" type="ORF">TRAPUB_13240</name>
</gene>
<dbReference type="CDD" id="cd12087">
    <property type="entry name" value="TM_EGFR-like"/>
    <property type="match status" value="1"/>
</dbReference>
<keyword evidence="2" id="KW-0472">Membrane</keyword>
<evidence type="ECO:0000256" key="1">
    <source>
        <dbReference type="SAM" id="MobiDB-lite"/>
    </source>
</evidence>
<dbReference type="EMBL" id="MNAD01000801">
    <property type="protein sequence ID" value="OJT10247.1"/>
    <property type="molecule type" value="Genomic_DNA"/>
</dbReference>
<dbReference type="Proteomes" id="UP000184267">
    <property type="component" value="Unassembled WGS sequence"/>
</dbReference>
<evidence type="ECO:0000256" key="2">
    <source>
        <dbReference type="SAM" id="Phobius"/>
    </source>
</evidence>
<reference evidence="3 4" key="1">
    <citation type="submission" date="2016-10" db="EMBL/GenBank/DDBJ databases">
        <title>Genome sequence of the basidiomycete white-rot fungus Trametes pubescens.</title>
        <authorList>
            <person name="Makela M.R."/>
            <person name="Granchi Z."/>
            <person name="Peng M."/>
            <person name="De Vries R.P."/>
            <person name="Grigoriev I."/>
            <person name="Riley R."/>
            <person name="Hilden K."/>
        </authorList>
    </citation>
    <scope>NUCLEOTIDE SEQUENCE [LARGE SCALE GENOMIC DNA]</scope>
    <source>
        <strain evidence="3 4">FBCC735</strain>
    </source>
</reference>
<organism evidence="3 4">
    <name type="scientific">Trametes pubescens</name>
    <name type="common">White-rot fungus</name>
    <dbReference type="NCBI Taxonomy" id="154538"/>
    <lineage>
        <taxon>Eukaryota</taxon>
        <taxon>Fungi</taxon>
        <taxon>Dikarya</taxon>
        <taxon>Basidiomycota</taxon>
        <taxon>Agaricomycotina</taxon>
        <taxon>Agaricomycetes</taxon>
        <taxon>Polyporales</taxon>
        <taxon>Polyporaceae</taxon>
        <taxon>Trametes</taxon>
    </lineage>
</organism>
<feature type="region of interest" description="Disordered" evidence="1">
    <location>
        <begin position="258"/>
        <end position="363"/>
    </location>
</feature>
<feature type="compositionally biased region" description="Low complexity" evidence="1">
    <location>
        <begin position="152"/>
        <end position="181"/>
    </location>
</feature>
<feature type="transmembrane region" description="Helical" evidence="2">
    <location>
        <begin position="198"/>
        <end position="221"/>
    </location>
</feature>
<protein>
    <submittedName>
        <fullName evidence="3">Uncharacterized protein</fullName>
    </submittedName>
</protein>
<name>A0A1M2VRM1_TRAPU</name>
<proteinExistence type="predicted"/>
<feature type="region of interest" description="Disordered" evidence="1">
    <location>
        <begin position="36"/>
        <end position="181"/>
    </location>
</feature>
<sequence>MAPISTSESTITDGGSFTTLFICEDFCRSIIVPISTGAGSQAPPTETAGVTDPLSSSVFVPSATGSTTSHTQLSASAATQSPSDRPKNTFTFPAAPASEAHSSSDRPLTTLTLPAFTPTSTSASASASPFAPRLTATSERDPEVPSSRGMTSHASASSPATSSRAPQAPQTSSSGSSVASITTAAEPVHRVSRIPTPALAGAIVSAVLATAVAGVIFRLWLRRRRTHALLSTQSSSSDMSRSAARDLSPSMAAVSCSRVLSKSQAEDSVAGVRTRTRSVASDSESGSSRGARCGSATVTSSLEPSPSSRSLLAVHADRKNDQQGLPRPPSPVPAPPSMERLPEPRGNSSDGESETGEAHGGERLLHLALPWALGQRMLAMMAGEDPGRVEGEGEETLPANEPRR</sequence>
<evidence type="ECO:0000313" key="4">
    <source>
        <dbReference type="Proteomes" id="UP000184267"/>
    </source>
</evidence>
<comment type="caution">
    <text evidence="3">The sequence shown here is derived from an EMBL/GenBank/DDBJ whole genome shotgun (WGS) entry which is preliminary data.</text>
</comment>
<keyword evidence="4" id="KW-1185">Reference proteome</keyword>
<feature type="compositionally biased region" description="Low complexity" evidence="1">
    <location>
        <begin position="283"/>
        <end position="312"/>
    </location>
</feature>
<feature type="region of interest" description="Disordered" evidence="1">
    <location>
        <begin position="382"/>
        <end position="404"/>
    </location>
</feature>
<feature type="compositionally biased region" description="Polar residues" evidence="1">
    <location>
        <begin position="53"/>
        <end position="91"/>
    </location>
</feature>